<evidence type="ECO:0000313" key="2">
    <source>
        <dbReference type="EMBL" id="KAK9083994.1"/>
    </source>
</evidence>
<evidence type="ECO:0000313" key="3">
    <source>
        <dbReference type="Proteomes" id="UP001419268"/>
    </source>
</evidence>
<dbReference type="AlphaFoldDB" id="A0AAP0E7B2"/>
<proteinExistence type="predicted"/>
<dbReference type="EMBL" id="JBBNAG010000013">
    <property type="protein sequence ID" value="KAK9083994.1"/>
    <property type="molecule type" value="Genomic_DNA"/>
</dbReference>
<feature type="transmembrane region" description="Helical" evidence="1">
    <location>
        <begin position="34"/>
        <end position="55"/>
    </location>
</feature>
<organism evidence="2 3">
    <name type="scientific">Stephania cephalantha</name>
    <dbReference type="NCBI Taxonomy" id="152367"/>
    <lineage>
        <taxon>Eukaryota</taxon>
        <taxon>Viridiplantae</taxon>
        <taxon>Streptophyta</taxon>
        <taxon>Embryophyta</taxon>
        <taxon>Tracheophyta</taxon>
        <taxon>Spermatophyta</taxon>
        <taxon>Magnoliopsida</taxon>
        <taxon>Ranunculales</taxon>
        <taxon>Menispermaceae</taxon>
        <taxon>Menispermoideae</taxon>
        <taxon>Cissampelideae</taxon>
        <taxon>Stephania</taxon>
    </lineage>
</organism>
<keyword evidence="1" id="KW-1133">Transmembrane helix</keyword>
<keyword evidence="1" id="KW-0472">Membrane</keyword>
<protein>
    <submittedName>
        <fullName evidence="2">Uncharacterized protein</fullName>
    </submittedName>
</protein>
<keyword evidence="1" id="KW-0812">Transmembrane</keyword>
<keyword evidence="3" id="KW-1185">Reference proteome</keyword>
<dbReference type="Proteomes" id="UP001419268">
    <property type="component" value="Unassembled WGS sequence"/>
</dbReference>
<gene>
    <name evidence="2" type="ORF">Scep_030465</name>
</gene>
<evidence type="ECO:0000256" key="1">
    <source>
        <dbReference type="SAM" id="Phobius"/>
    </source>
</evidence>
<accession>A0AAP0E7B2</accession>
<sequence>MTCYILASWLSGVESSGESNMEIEGKDDKSRIKAALIAVLLVEGVLLLFAFHVAYSS</sequence>
<comment type="caution">
    <text evidence="2">The sequence shown here is derived from an EMBL/GenBank/DDBJ whole genome shotgun (WGS) entry which is preliminary data.</text>
</comment>
<reference evidence="2 3" key="1">
    <citation type="submission" date="2024-01" db="EMBL/GenBank/DDBJ databases">
        <title>Genome assemblies of Stephania.</title>
        <authorList>
            <person name="Yang L."/>
        </authorList>
    </citation>
    <scope>NUCLEOTIDE SEQUENCE [LARGE SCALE GENOMIC DNA]</scope>
    <source>
        <strain evidence="2">JXDWG</strain>
        <tissue evidence="2">Leaf</tissue>
    </source>
</reference>
<name>A0AAP0E7B2_9MAGN</name>